<sequence>MNDRAAHANSFGPAAETYERGRPSYPSAALDWLLPAGRPRVVDLGAGTGKLTRQIRDRELAVTAVEPSDGMLEQLRASVPGVPAVLGSAEDIPLPDDSADVVLVAQAWHWVDPARAAPEIARVLSPGGRLGLLWNVRDERAGWVRRLGEIIGSPEQDRDPVVGAPFGPVETTTFEWTDLIGPERLIDMVASRSYVILLPPADRAALLGEVRRLMATHPDLVGRTEFQLPYVTECARASVG</sequence>
<dbReference type="PANTHER" id="PTHR44942">
    <property type="entry name" value="METHYLTRANSF_11 DOMAIN-CONTAINING PROTEIN"/>
    <property type="match status" value="1"/>
</dbReference>
<proteinExistence type="inferred from homology"/>
<dbReference type="Pfam" id="PF08241">
    <property type="entry name" value="Methyltransf_11"/>
    <property type="match status" value="1"/>
</dbReference>
<dbReference type="Gene3D" id="3.40.50.150">
    <property type="entry name" value="Vaccinia Virus protein VP39"/>
    <property type="match status" value="1"/>
</dbReference>
<evidence type="ECO:0000256" key="3">
    <source>
        <dbReference type="ARBA" id="ARBA00022679"/>
    </source>
</evidence>
<evidence type="ECO:0000256" key="4">
    <source>
        <dbReference type="SAM" id="MobiDB-lite"/>
    </source>
</evidence>
<dbReference type="InterPro" id="IPR013216">
    <property type="entry name" value="Methyltransf_11"/>
</dbReference>
<dbReference type="PANTHER" id="PTHR44942:SF4">
    <property type="entry name" value="METHYLTRANSFERASE TYPE 11 DOMAIN-CONTAINING PROTEIN"/>
    <property type="match status" value="1"/>
</dbReference>
<dbReference type="SUPFAM" id="SSF53335">
    <property type="entry name" value="S-adenosyl-L-methionine-dependent methyltransferases"/>
    <property type="match status" value="1"/>
</dbReference>
<dbReference type="CDD" id="cd02440">
    <property type="entry name" value="AdoMet_MTases"/>
    <property type="match status" value="1"/>
</dbReference>
<accession>A0ABT4BAC1</accession>
<name>A0ABT4BAC1_9ACTN</name>
<reference evidence="6" key="1">
    <citation type="submission" date="2022-11" db="EMBL/GenBank/DDBJ databases">
        <authorList>
            <person name="Somphong A."/>
            <person name="Phongsopitanun W."/>
        </authorList>
    </citation>
    <scope>NUCLEOTIDE SEQUENCE</scope>
    <source>
        <strain evidence="6">Pm04-4</strain>
    </source>
</reference>
<gene>
    <name evidence="6" type="ORF">OWR29_36075</name>
</gene>
<dbReference type="Proteomes" id="UP001151002">
    <property type="component" value="Unassembled WGS sequence"/>
</dbReference>
<keyword evidence="7" id="KW-1185">Reference proteome</keyword>
<comment type="similarity">
    <text evidence="1">Belongs to the methyltransferase superfamily.</text>
</comment>
<comment type="caution">
    <text evidence="6">The sequence shown here is derived from an EMBL/GenBank/DDBJ whole genome shotgun (WGS) entry which is preliminary data.</text>
</comment>
<feature type="domain" description="Methyltransferase type 11" evidence="5">
    <location>
        <begin position="42"/>
        <end position="130"/>
    </location>
</feature>
<protein>
    <submittedName>
        <fullName evidence="6">Class I SAM-dependent methyltransferase</fullName>
    </submittedName>
</protein>
<organism evidence="6 7">
    <name type="scientific">Paractinoplanes pyxinae</name>
    <dbReference type="NCBI Taxonomy" id="2997416"/>
    <lineage>
        <taxon>Bacteria</taxon>
        <taxon>Bacillati</taxon>
        <taxon>Actinomycetota</taxon>
        <taxon>Actinomycetes</taxon>
        <taxon>Micromonosporales</taxon>
        <taxon>Micromonosporaceae</taxon>
        <taxon>Paractinoplanes</taxon>
    </lineage>
</organism>
<evidence type="ECO:0000259" key="5">
    <source>
        <dbReference type="Pfam" id="PF08241"/>
    </source>
</evidence>
<dbReference type="GO" id="GO:0008168">
    <property type="term" value="F:methyltransferase activity"/>
    <property type="evidence" value="ECO:0007669"/>
    <property type="project" value="UniProtKB-KW"/>
</dbReference>
<dbReference type="RefSeq" id="WP_267567972.1">
    <property type="nucleotide sequence ID" value="NZ_JAPNTZ010000015.1"/>
</dbReference>
<evidence type="ECO:0000256" key="2">
    <source>
        <dbReference type="ARBA" id="ARBA00022603"/>
    </source>
</evidence>
<dbReference type="InterPro" id="IPR029063">
    <property type="entry name" value="SAM-dependent_MTases_sf"/>
</dbReference>
<keyword evidence="2 6" id="KW-0489">Methyltransferase</keyword>
<evidence type="ECO:0000256" key="1">
    <source>
        <dbReference type="ARBA" id="ARBA00008361"/>
    </source>
</evidence>
<keyword evidence="3" id="KW-0808">Transferase</keyword>
<evidence type="ECO:0000313" key="6">
    <source>
        <dbReference type="EMBL" id="MCY1143447.1"/>
    </source>
</evidence>
<dbReference type="InterPro" id="IPR051052">
    <property type="entry name" value="Diverse_substrate_MTase"/>
</dbReference>
<dbReference type="GO" id="GO:0032259">
    <property type="term" value="P:methylation"/>
    <property type="evidence" value="ECO:0007669"/>
    <property type="project" value="UniProtKB-KW"/>
</dbReference>
<feature type="region of interest" description="Disordered" evidence="4">
    <location>
        <begin position="1"/>
        <end position="20"/>
    </location>
</feature>
<dbReference type="EMBL" id="JAPNTZ010000015">
    <property type="protein sequence ID" value="MCY1143447.1"/>
    <property type="molecule type" value="Genomic_DNA"/>
</dbReference>
<evidence type="ECO:0000313" key="7">
    <source>
        <dbReference type="Proteomes" id="UP001151002"/>
    </source>
</evidence>